<sequence>MLKTDLRRAALARRRALLEDEVTRRSDEMRRQLFRHFPVAEWQWLHLFLPIPHHKEPDTWPIIIEIWGEDLPVQLAVPVVQPDGPTLRHYHLTPDTQLLDNKWGIPEPVVAPEVLPAQLDAVLIPLLAFDEQGHRVGYGKGFYDRFLAECRPDTLRIGLSLEPPVPRIADAWDGDVRLHACITPEKVWRF</sequence>
<protein>
    <recommendedName>
        <fullName evidence="4">5-formyltetrahydrofolate cyclo-ligase</fullName>
        <ecNumber evidence="4">6.3.3.2</ecNumber>
    </recommendedName>
</protein>
<dbReference type="PANTHER" id="PTHR23407:SF1">
    <property type="entry name" value="5-FORMYLTETRAHYDROFOLATE CYCLO-LIGASE"/>
    <property type="match status" value="1"/>
</dbReference>
<evidence type="ECO:0000313" key="6">
    <source>
        <dbReference type="Proteomes" id="UP000642468"/>
    </source>
</evidence>
<keyword evidence="2 4" id="KW-0547">Nucleotide-binding</keyword>
<comment type="cofactor">
    <cofactor evidence="4">
        <name>Mg(2+)</name>
        <dbReference type="ChEBI" id="CHEBI:18420"/>
    </cofactor>
</comment>
<dbReference type="SUPFAM" id="SSF100950">
    <property type="entry name" value="NagB/RpiA/CoA transferase-like"/>
    <property type="match status" value="1"/>
</dbReference>
<dbReference type="Gene3D" id="3.40.50.10420">
    <property type="entry name" value="NagB/RpiA/CoA transferase-like"/>
    <property type="match status" value="1"/>
</dbReference>
<keyword evidence="4" id="KW-0479">Metal-binding</keyword>
<evidence type="ECO:0000256" key="1">
    <source>
        <dbReference type="ARBA" id="ARBA00010638"/>
    </source>
</evidence>
<dbReference type="InterPro" id="IPR037171">
    <property type="entry name" value="NagB/RpiA_transferase-like"/>
</dbReference>
<dbReference type="InterPro" id="IPR024185">
    <property type="entry name" value="FTHF_cligase-like_sf"/>
</dbReference>
<evidence type="ECO:0000256" key="3">
    <source>
        <dbReference type="ARBA" id="ARBA00022840"/>
    </source>
</evidence>
<dbReference type="InterPro" id="IPR002698">
    <property type="entry name" value="FTHF_cligase"/>
</dbReference>
<dbReference type="RefSeq" id="WP_190783159.1">
    <property type="nucleotide sequence ID" value="NZ_JACWZZ010000001.1"/>
</dbReference>
<comment type="similarity">
    <text evidence="1 4">Belongs to the 5-formyltetrahydrofolate cyclo-ligase family.</text>
</comment>
<dbReference type="Proteomes" id="UP000642468">
    <property type="component" value="Unassembled WGS sequence"/>
</dbReference>
<keyword evidence="3 4" id="KW-0067">ATP-binding</keyword>
<dbReference type="EMBL" id="JACWZZ010000001">
    <property type="protein sequence ID" value="MBD2714040.1"/>
    <property type="molecule type" value="Genomic_DNA"/>
</dbReference>
<dbReference type="GO" id="GO:0030272">
    <property type="term" value="F:5-formyltetrahydrofolate cyclo-ligase activity"/>
    <property type="evidence" value="ECO:0007669"/>
    <property type="project" value="UniProtKB-EC"/>
</dbReference>
<dbReference type="PIRSF" id="PIRSF006806">
    <property type="entry name" value="FTHF_cligase"/>
    <property type="match status" value="1"/>
</dbReference>
<gene>
    <name evidence="5" type="ORF">IC231_03220</name>
</gene>
<evidence type="ECO:0000256" key="2">
    <source>
        <dbReference type="ARBA" id="ARBA00022741"/>
    </source>
</evidence>
<dbReference type="PANTHER" id="PTHR23407">
    <property type="entry name" value="ATPASE INHIBITOR/5-FORMYLTETRAHYDROFOLATE CYCLO-LIGASE"/>
    <property type="match status" value="1"/>
</dbReference>
<dbReference type="NCBIfam" id="TIGR02727">
    <property type="entry name" value="MTHFS_bact"/>
    <property type="match status" value="1"/>
</dbReference>
<proteinExistence type="inferred from homology"/>
<name>A0ABR8JF74_9BACT</name>
<keyword evidence="6" id="KW-1185">Reference proteome</keyword>
<evidence type="ECO:0000256" key="4">
    <source>
        <dbReference type="RuleBase" id="RU361279"/>
    </source>
</evidence>
<reference evidence="5 6" key="1">
    <citation type="submission" date="2020-09" db="EMBL/GenBank/DDBJ databases">
        <authorList>
            <person name="Kim M.K."/>
        </authorList>
    </citation>
    <scope>NUCLEOTIDE SEQUENCE [LARGE SCALE GENOMIC DNA]</scope>
    <source>
        <strain evidence="5 6">BT646</strain>
    </source>
</reference>
<comment type="catalytic activity">
    <reaction evidence="4">
        <text>(6S)-5-formyl-5,6,7,8-tetrahydrofolate + ATP = (6R)-5,10-methenyltetrahydrofolate + ADP + phosphate</text>
        <dbReference type="Rhea" id="RHEA:10488"/>
        <dbReference type="ChEBI" id="CHEBI:30616"/>
        <dbReference type="ChEBI" id="CHEBI:43474"/>
        <dbReference type="ChEBI" id="CHEBI:57455"/>
        <dbReference type="ChEBI" id="CHEBI:57457"/>
        <dbReference type="ChEBI" id="CHEBI:456216"/>
        <dbReference type="EC" id="6.3.3.2"/>
    </reaction>
</comment>
<evidence type="ECO:0000313" key="5">
    <source>
        <dbReference type="EMBL" id="MBD2714040.1"/>
    </source>
</evidence>
<accession>A0ABR8JF74</accession>
<dbReference type="EC" id="6.3.3.2" evidence="4"/>
<keyword evidence="5" id="KW-0436">Ligase</keyword>
<dbReference type="Pfam" id="PF01812">
    <property type="entry name" value="5-FTHF_cyc-lig"/>
    <property type="match status" value="1"/>
</dbReference>
<keyword evidence="4" id="KW-0460">Magnesium</keyword>
<comment type="caution">
    <text evidence="5">The sequence shown here is derived from an EMBL/GenBank/DDBJ whole genome shotgun (WGS) entry which is preliminary data.</text>
</comment>
<organism evidence="5 6">
    <name type="scientific">Hymenobacter duratus</name>
    <dbReference type="NCBI Taxonomy" id="2771356"/>
    <lineage>
        <taxon>Bacteria</taxon>
        <taxon>Pseudomonadati</taxon>
        <taxon>Bacteroidota</taxon>
        <taxon>Cytophagia</taxon>
        <taxon>Cytophagales</taxon>
        <taxon>Hymenobacteraceae</taxon>
        <taxon>Hymenobacter</taxon>
    </lineage>
</organism>